<dbReference type="SMART" id="SM00573">
    <property type="entry name" value="HSA"/>
    <property type="match status" value="1"/>
</dbReference>
<feature type="region of interest" description="Disordered" evidence="2">
    <location>
        <begin position="197"/>
        <end position="242"/>
    </location>
</feature>
<feature type="region of interest" description="Disordered" evidence="2">
    <location>
        <begin position="1346"/>
        <end position="1369"/>
    </location>
</feature>
<feature type="compositionally biased region" description="Polar residues" evidence="2">
    <location>
        <begin position="931"/>
        <end position="948"/>
    </location>
</feature>
<dbReference type="PROSITE" id="PS51204">
    <property type="entry name" value="HSA"/>
    <property type="match status" value="1"/>
</dbReference>
<dbReference type="KEGG" id="egu:105053476"/>
<feature type="compositionally biased region" description="Low complexity" evidence="2">
    <location>
        <begin position="1652"/>
        <end position="1668"/>
    </location>
</feature>
<feature type="compositionally biased region" description="Low complexity" evidence="2">
    <location>
        <begin position="1593"/>
        <end position="1614"/>
    </location>
</feature>
<dbReference type="PROSITE" id="PS50090">
    <property type="entry name" value="MYB_LIKE"/>
    <property type="match status" value="1"/>
</dbReference>
<feature type="region of interest" description="Disordered" evidence="2">
    <location>
        <begin position="1184"/>
        <end position="1207"/>
    </location>
</feature>
<evidence type="ECO:0000256" key="2">
    <source>
        <dbReference type="SAM" id="MobiDB-lite"/>
    </source>
</evidence>
<feature type="region of interest" description="Disordered" evidence="2">
    <location>
        <begin position="1512"/>
        <end position="1567"/>
    </location>
</feature>
<dbReference type="InParanoid" id="A0A6I9RVB7"/>
<dbReference type="InterPro" id="IPR044798">
    <property type="entry name" value="EAF1A/B"/>
</dbReference>
<feature type="compositionally biased region" description="Low complexity" evidence="2">
    <location>
        <begin position="1185"/>
        <end position="1197"/>
    </location>
</feature>
<feature type="region of interest" description="Disordered" evidence="2">
    <location>
        <begin position="888"/>
        <end position="908"/>
    </location>
</feature>
<evidence type="ECO:0000313" key="6">
    <source>
        <dbReference type="Proteomes" id="UP000504607"/>
    </source>
</evidence>
<dbReference type="FunCoup" id="A0A6I9RVB7">
    <property type="interactions" value="1306"/>
</dbReference>
<sequence>MHGRSWQLSIFLPLVNATIDSMGGVVDCGVGGDTKTSPRCAAMEKAQAELRQEYDVREERRRELEFLEKGGNPLDFKFGHAVSISVQSASLIDQPAEQYVISEARGSFALAASPRGDSVESNDRPGGSLSREPDIADSLLHLDGENSNLVGERRFNHSGKNGDIAPLEQSSHIDGSHNAKKSEDSVIFQLGVKSQAYARRKRSRTNHDGGDVGSTDLIPHHANRSPVIPSTRPGPRDARGSMQEAPVEGHAISSISNSKLASSNGNVVSKNFDSDDHVYMEMDAVQTHCMCTDMTKDGVPQGAPEVKYSENLLDSDYNNQHSHVIADRVTNGTTSHSSNIITKDEAVSVGFLPTPHERTEVTKDTSSSEKVNGFGTPDKNVTELHDHDPNTKTCVADSVSEALRMNDIKTDHSHVKMISTSVRHADGDHNLKLGKMDGSLHGDSKGHSVFEEISSRAHNKDLKESNQLIAVDVPISGNDASISVPPTLGNSVIQIKDEVEVCDGRTDTKSEARPFNNVQSMMLNGDVPDRELDVSSTCEPAITTHEKRNSTYISEVQNCAANHLKLAEKAHEDAVLNEARVIETNLKKAGELSACNISSEKRPKCHWDFVLEEMAWMANDFMQECLWKTTAAAQVCHCIASGGRAKFEQVNMWREQKNVARTLAKAIMHFWHSAEILHSSGKTPDGIDEECSSEMPGSWKFDGAEAEKHQGSTYIEAEKSGHVIQPAVKDYAVRFLKYISSTSRYPVLAEAPATPDRLHDTGILEMSWEDQHSEESLFYTVPPSAMQAYRESVESQWVHYKKMGSIIHQEDCEASMCDSVADGSHENAYEEDEGDTGRYYLSGAFEGGLSSKFAQKKRKNMQQNSCTLRPYEVVTDLSFEPCMESKSGNQPFSIGKRPSSTLHVGSIPTKRVRTAARLRVASPFTAGGTGSLQVTSKTDVSSGDANSFQDDHSSLRGGSLPRKSMEIECSVDFDRQLLYDGCEISAKSKKKKKPKHLGYKSSLNLTDSSFLIVSGKGSLYERLQVDSMVQHEQKDHLKKRLENQQFESNWNAVIYGQHAAKKPKLLKQLPETSPEALTPVLGSMPSPVASQMSNMSNPNKLSNTIANRDRGSKSKKLKVVAGQSGFGSSWSNFEDQALVVLVHDMGPNWELVSDAINSTLQFKCIYRKPKECKERHKILMDKTAGDGADSAEDSGSSQPYPSTLPGIPKGSARQLFQHLQGPLEEDTLKAHFEKIILLGQQLHSCRNQNDNREPKQITPAHSSHMVALSQVCPNNLTGSILMPLDLCEAISSGPDVLSLGCQGSHTSGLAIPSHQGSITPIPTANVNTLLQGSPRMVLGGSLVSPSAPLNASKRDAQRHGVPRPTSLPVDDQRMQQYSQMLSGRNLQQSAMSAPRALGVDRSVRMLSCGNSMGMICGMNRGMHMPRPGFQGMGPLGMLNMVSTGNILSSSGHGMQNPVNVHSGVVSGSGNLRRRDALQMLQPAQNTDDHRHMMIQELQLQVSQGNGQAVAPFNGMSASFSSTTATPPIQTFPIPQHQQSHQIPQQAPILGNSRHPHIQGTSQSSSQQQAYAYRFAKERQLQQQMMTRHPFSGSNAISPIQNSSQIQQQTQLSAPMSVSPSQAQHKQQQMPRNLQSGCGMPNQIKQRQREQVEQQPKQQQQQRQQSQQQAKLMKGLGRGSMLMHQKLPGDAPQIGGFSTASKDQASEKHLMQQCSSCFSGSLGLSSILPQTGNQQKMYSSEQPQSSKQMIPMPSHSDSCNQ</sequence>
<protein>
    <submittedName>
        <fullName evidence="7">Chromatin modification-related protein EAF1 B</fullName>
    </submittedName>
</protein>
<feature type="compositionally biased region" description="Basic and acidic residues" evidence="2">
    <location>
        <begin position="358"/>
        <end position="367"/>
    </location>
</feature>
<dbReference type="Pfam" id="PF07529">
    <property type="entry name" value="HSA"/>
    <property type="match status" value="1"/>
</dbReference>
<feature type="signal peptide" evidence="3">
    <location>
        <begin position="1"/>
        <end position="17"/>
    </location>
</feature>
<feature type="region of interest" description="Disordered" evidence="2">
    <location>
        <begin position="150"/>
        <end position="181"/>
    </location>
</feature>
<feature type="compositionally biased region" description="Polar residues" evidence="2">
    <location>
        <begin position="1615"/>
        <end position="1635"/>
    </location>
</feature>
<keyword evidence="6" id="KW-1185">Reference proteome</keyword>
<dbReference type="CDD" id="cd00167">
    <property type="entry name" value="SANT"/>
    <property type="match status" value="1"/>
</dbReference>
<name>A0A6I9RVB7_ELAGV</name>
<evidence type="ECO:0000259" key="5">
    <source>
        <dbReference type="PROSITE" id="PS51204"/>
    </source>
</evidence>
<dbReference type="GO" id="GO:0006325">
    <property type="term" value="P:chromatin organization"/>
    <property type="evidence" value="ECO:0007669"/>
    <property type="project" value="UniProtKB-KW"/>
</dbReference>
<dbReference type="GO" id="GO:0035267">
    <property type="term" value="C:NuA4 histone acetyltransferase complex"/>
    <property type="evidence" value="ECO:0007669"/>
    <property type="project" value="InterPro"/>
</dbReference>
<dbReference type="SMART" id="SM00717">
    <property type="entry name" value="SANT"/>
    <property type="match status" value="1"/>
</dbReference>
<accession>A0A6I9RVB7</accession>
<dbReference type="GeneID" id="105053476"/>
<dbReference type="Pfam" id="PF13921">
    <property type="entry name" value="Myb_DNA-bind_6"/>
    <property type="match status" value="1"/>
</dbReference>
<feature type="region of interest" description="Disordered" evidence="2">
    <location>
        <begin position="931"/>
        <end position="960"/>
    </location>
</feature>
<dbReference type="PANTHER" id="PTHR46774:SF3">
    <property type="entry name" value="CHROMATIN MODIFICATION-RELATED PROTEIN EAF1 A-RELATED"/>
    <property type="match status" value="1"/>
</dbReference>
<evidence type="ECO:0000256" key="1">
    <source>
        <dbReference type="ARBA" id="ARBA00022853"/>
    </source>
</evidence>
<feature type="region of interest" description="Disordered" evidence="2">
    <location>
        <begin position="112"/>
        <end position="133"/>
    </location>
</feature>
<feature type="compositionally biased region" description="Low complexity" evidence="2">
    <location>
        <begin position="1532"/>
        <end position="1548"/>
    </location>
</feature>
<feature type="compositionally biased region" description="Polar residues" evidence="2">
    <location>
        <begin position="1726"/>
        <end position="1747"/>
    </location>
</feature>
<keyword evidence="3" id="KW-0732">Signal</keyword>
<keyword evidence="1" id="KW-0156">Chromatin regulator</keyword>
<feature type="compositionally biased region" description="Basic and acidic residues" evidence="2">
    <location>
        <begin position="380"/>
        <end position="390"/>
    </location>
</feature>
<feature type="region of interest" description="Disordered" evidence="2">
    <location>
        <begin position="1724"/>
        <end position="1760"/>
    </location>
</feature>
<organism evidence="6 7">
    <name type="scientific">Elaeis guineensis var. tenera</name>
    <name type="common">Oil palm</name>
    <dbReference type="NCBI Taxonomy" id="51953"/>
    <lineage>
        <taxon>Eukaryota</taxon>
        <taxon>Viridiplantae</taxon>
        <taxon>Streptophyta</taxon>
        <taxon>Embryophyta</taxon>
        <taxon>Tracheophyta</taxon>
        <taxon>Spermatophyta</taxon>
        <taxon>Magnoliopsida</taxon>
        <taxon>Liliopsida</taxon>
        <taxon>Arecaceae</taxon>
        <taxon>Arecoideae</taxon>
        <taxon>Cocoseae</taxon>
        <taxon>Elaeidinae</taxon>
        <taxon>Elaeis</taxon>
    </lineage>
</organism>
<evidence type="ECO:0000256" key="3">
    <source>
        <dbReference type="SAM" id="SignalP"/>
    </source>
</evidence>
<feature type="region of interest" description="Disordered" evidence="2">
    <location>
        <begin position="358"/>
        <end position="392"/>
    </location>
</feature>
<dbReference type="Gene3D" id="1.10.10.60">
    <property type="entry name" value="Homeodomain-like"/>
    <property type="match status" value="1"/>
</dbReference>
<evidence type="ECO:0000313" key="7">
    <source>
        <dbReference type="RefSeq" id="XP_010932960.2"/>
    </source>
</evidence>
<dbReference type="InterPro" id="IPR001005">
    <property type="entry name" value="SANT/Myb"/>
</dbReference>
<feature type="domain" description="Myb-like" evidence="4">
    <location>
        <begin position="1128"/>
        <end position="1180"/>
    </location>
</feature>
<gene>
    <name evidence="7" type="primary">LOC105053476</name>
</gene>
<dbReference type="RefSeq" id="XP_010932960.2">
    <property type="nucleotide sequence ID" value="XM_010934658.3"/>
</dbReference>
<reference evidence="7" key="1">
    <citation type="submission" date="2025-08" db="UniProtKB">
        <authorList>
            <consortium name="RefSeq"/>
        </authorList>
    </citation>
    <scope>IDENTIFICATION</scope>
</reference>
<dbReference type="OrthoDB" id="372624at2759"/>
<proteinExistence type="predicted"/>
<feature type="compositionally biased region" description="Low complexity" evidence="2">
    <location>
        <begin position="1516"/>
        <end position="1525"/>
    </location>
</feature>
<dbReference type="PANTHER" id="PTHR46774">
    <property type="entry name" value="CHROMATIN MODIFICATION-RELATED PROTEIN EAF1 A-RELATED"/>
    <property type="match status" value="1"/>
</dbReference>
<evidence type="ECO:0000259" key="4">
    <source>
        <dbReference type="PROSITE" id="PS50090"/>
    </source>
</evidence>
<dbReference type="Proteomes" id="UP000504607">
    <property type="component" value="Chromosome 10"/>
</dbReference>
<feature type="chain" id="PRO_5027061961" evidence="3">
    <location>
        <begin position="18"/>
        <end position="1760"/>
    </location>
</feature>
<feature type="region of interest" description="Disordered" evidence="2">
    <location>
        <begin position="1579"/>
        <end position="1671"/>
    </location>
</feature>
<feature type="domain" description="HSA" evidence="5">
    <location>
        <begin position="594"/>
        <end position="667"/>
    </location>
</feature>
<feature type="compositionally biased region" description="Polar residues" evidence="2">
    <location>
        <begin position="888"/>
        <end position="903"/>
    </location>
</feature>
<dbReference type="InterPro" id="IPR014012">
    <property type="entry name" value="HSA_dom"/>
</dbReference>